<comment type="caution">
    <text evidence="1">The sequence shown here is derived from an EMBL/GenBank/DDBJ whole genome shotgun (WGS) entry which is preliminary data.</text>
</comment>
<dbReference type="Proteomes" id="UP001527882">
    <property type="component" value="Unassembled WGS sequence"/>
</dbReference>
<accession>A0ABT4QF11</accession>
<evidence type="ECO:0000313" key="1">
    <source>
        <dbReference type="EMBL" id="MCZ8515275.1"/>
    </source>
</evidence>
<dbReference type="Gene3D" id="1.50.10.20">
    <property type="match status" value="2"/>
</dbReference>
<evidence type="ECO:0000313" key="2">
    <source>
        <dbReference type="Proteomes" id="UP001527882"/>
    </source>
</evidence>
<dbReference type="RefSeq" id="WP_269883802.1">
    <property type="nucleotide sequence ID" value="NZ_JAQAGZ010000016.1"/>
</dbReference>
<reference evidence="1 2" key="1">
    <citation type="submission" date="2022-12" db="EMBL/GenBank/DDBJ databases">
        <title>Draft genome sequence of Paenibacillus sp. dW9.</title>
        <authorList>
            <person name="Choi E.-W."/>
            <person name="Kim D.-U."/>
        </authorList>
    </citation>
    <scope>NUCLEOTIDE SEQUENCE [LARGE SCALE GENOMIC DNA]</scope>
    <source>
        <strain evidence="2">dW9</strain>
    </source>
</reference>
<keyword evidence="2" id="KW-1185">Reference proteome</keyword>
<dbReference type="InterPro" id="IPR008928">
    <property type="entry name" value="6-hairpin_glycosidase_sf"/>
</dbReference>
<dbReference type="SUPFAM" id="SSF48208">
    <property type="entry name" value="Six-hairpin glycosidases"/>
    <property type="match status" value="2"/>
</dbReference>
<name>A0ABT4QF11_9BACL</name>
<dbReference type="InterPro" id="IPR010702">
    <property type="entry name" value="Pectate_lyase_2"/>
</dbReference>
<evidence type="ECO:0008006" key="3">
    <source>
        <dbReference type="Google" id="ProtNLM"/>
    </source>
</evidence>
<gene>
    <name evidence="1" type="ORF">O9H85_23240</name>
</gene>
<protein>
    <recommendedName>
        <fullName evidence="3">Pectate lyase</fullName>
    </recommendedName>
</protein>
<dbReference type="Pfam" id="PF06917">
    <property type="entry name" value="Pectate_lyase_2"/>
    <property type="match status" value="1"/>
</dbReference>
<proteinExistence type="predicted"/>
<dbReference type="EMBL" id="JAQAGZ010000016">
    <property type="protein sequence ID" value="MCZ8515275.1"/>
    <property type="molecule type" value="Genomic_DNA"/>
</dbReference>
<sequence length="531" mass="59345">MKNQREVKAGSYLRTVQQYADHVLRHGKDIYGSASTPLFVDGFHVDTYEPVSWRSGGERWILSNLANQQNLFRTLTGLSKLTGETRYKQAAAEAVKYGLECLRYGKLIYWGGHLSFDLSSKQPVYASDKGPQHELKCHYPFYELMFELDAQETARYIEGLWDSHVRDWSNLEFSRHGKPREREDDDRVWDRSYAGGEVFFTGEGLTFINAGSDLIYAAAQYYRSTGEEAALHWAKRLARRYVETRHSETGMGGYQFSISVLPGVRGDRAIDQFAVQLKDHRVMEATLSVARQIHTITGEVALCRLTLAEVLDSKGAEFGQWAVEDLLAYGKHAYDADTASFHPMLTDGTRLTGLVMEKSGYYGKQGDTLKAVKSDLLQLWAYLKGYRLSSEERLWGWARSMAAGSGLGDIGERPGAQPSLHPGECNDPIGVFALLELYAAAKHQAYLDAACAVGDAIIERRFRKSVFLAEADLAYVKLDAVEPLALLHLAAELTDRCGDIPVYCGGKAFFGAAYDGHGHEIDSSFIYSQKL</sequence>
<organism evidence="1 2">
    <name type="scientific">Paenibacillus gyeongsangnamensis</name>
    <dbReference type="NCBI Taxonomy" id="3388067"/>
    <lineage>
        <taxon>Bacteria</taxon>
        <taxon>Bacillati</taxon>
        <taxon>Bacillota</taxon>
        <taxon>Bacilli</taxon>
        <taxon>Bacillales</taxon>
        <taxon>Paenibacillaceae</taxon>
        <taxon>Paenibacillus</taxon>
    </lineage>
</organism>